<gene>
    <name evidence="2" type="ORF">SK069_08930</name>
</gene>
<organism evidence="2 3">
    <name type="scientific">Patulibacter brassicae</name>
    <dbReference type="NCBI Taxonomy" id="1705717"/>
    <lineage>
        <taxon>Bacteria</taxon>
        <taxon>Bacillati</taxon>
        <taxon>Actinomycetota</taxon>
        <taxon>Thermoleophilia</taxon>
        <taxon>Solirubrobacterales</taxon>
        <taxon>Patulibacteraceae</taxon>
        <taxon>Patulibacter</taxon>
    </lineage>
</organism>
<feature type="transmembrane region" description="Helical" evidence="1">
    <location>
        <begin position="143"/>
        <end position="165"/>
    </location>
</feature>
<dbReference type="EMBL" id="JAXAVX010000003">
    <property type="protein sequence ID" value="MDX8151714.1"/>
    <property type="molecule type" value="Genomic_DNA"/>
</dbReference>
<evidence type="ECO:0008006" key="4">
    <source>
        <dbReference type="Google" id="ProtNLM"/>
    </source>
</evidence>
<feature type="transmembrane region" description="Helical" evidence="1">
    <location>
        <begin position="497"/>
        <end position="516"/>
    </location>
</feature>
<keyword evidence="1" id="KW-0472">Membrane</keyword>
<evidence type="ECO:0000313" key="2">
    <source>
        <dbReference type="EMBL" id="MDX8151714.1"/>
    </source>
</evidence>
<name>A0ABU4VKV1_9ACTN</name>
<keyword evidence="1" id="KW-0812">Transmembrane</keyword>
<feature type="transmembrane region" description="Helical" evidence="1">
    <location>
        <begin position="317"/>
        <end position="341"/>
    </location>
</feature>
<feature type="transmembrane region" description="Helical" evidence="1">
    <location>
        <begin position="22"/>
        <end position="45"/>
    </location>
</feature>
<feature type="transmembrane region" description="Helical" evidence="1">
    <location>
        <begin position="288"/>
        <end position="305"/>
    </location>
</feature>
<feature type="transmembrane region" description="Helical" evidence="1">
    <location>
        <begin position="362"/>
        <end position="389"/>
    </location>
</feature>
<keyword evidence="3" id="KW-1185">Reference proteome</keyword>
<feature type="transmembrane region" description="Helical" evidence="1">
    <location>
        <begin position="57"/>
        <end position="75"/>
    </location>
</feature>
<feature type="transmembrane region" description="Helical" evidence="1">
    <location>
        <begin position="470"/>
        <end position="490"/>
    </location>
</feature>
<evidence type="ECO:0000256" key="1">
    <source>
        <dbReference type="SAM" id="Phobius"/>
    </source>
</evidence>
<feature type="transmembrane region" description="Helical" evidence="1">
    <location>
        <begin position="87"/>
        <end position="109"/>
    </location>
</feature>
<reference evidence="2 3" key="1">
    <citation type="submission" date="2023-11" db="EMBL/GenBank/DDBJ databases">
        <authorList>
            <person name="Xu M."/>
            <person name="Jiang T."/>
        </authorList>
    </citation>
    <scope>NUCLEOTIDE SEQUENCE [LARGE SCALE GENOMIC DNA]</scope>
    <source>
        <strain evidence="2 3">SD</strain>
    </source>
</reference>
<comment type="caution">
    <text evidence="2">The sequence shown here is derived from an EMBL/GenBank/DDBJ whole genome shotgun (WGS) entry which is preliminary data.</text>
</comment>
<evidence type="ECO:0000313" key="3">
    <source>
        <dbReference type="Proteomes" id="UP001277761"/>
    </source>
</evidence>
<feature type="transmembrane region" description="Helical" evidence="1">
    <location>
        <begin position="208"/>
        <end position="226"/>
    </location>
</feature>
<keyword evidence="1" id="KW-1133">Transmembrane helix</keyword>
<feature type="transmembrane region" description="Helical" evidence="1">
    <location>
        <begin position="233"/>
        <end position="254"/>
    </location>
</feature>
<feature type="transmembrane region" description="Helical" evidence="1">
    <location>
        <begin position="440"/>
        <end position="458"/>
    </location>
</feature>
<feature type="transmembrane region" description="Helical" evidence="1">
    <location>
        <begin position="115"/>
        <end position="131"/>
    </location>
</feature>
<feature type="transmembrane region" description="Helical" evidence="1">
    <location>
        <begin position="416"/>
        <end position="435"/>
    </location>
</feature>
<dbReference type="RefSeq" id="WP_319953868.1">
    <property type="nucleotide sequence ID" value="NZ_JAXAVX010000003.1"/>
</dbReference>
<sequence length="678" mass="71951">MHAVADASPPAPPAGRGARLRAWWPAIGVAVLALAALVALGTARARFDGALPWRDGLRTTVAALLVVALPGVPLARRWTPPSLERLWPVLVLPLGLVGGTLALTVLALVGLRPRPATLALVLLTLALLWRDRRRPVAPADWPASLALLAGAAAAGALALLPLAYFGGLAPSGNNPDAHQVIGVVWFLQESHPLAVNAATALDQLPPAWAGRFPIFLPLAAATEAALTGPIQMFTPFVAVLAATLALTAGLAATIALRLPAWAGGVVAVAVGGSAATLYSLLHPYYNQVWGMTLLSAAVAMTWLWLRDDDDRAAQLAVAFTVLGMIAYPTTLPYVALAGAAIAVGARRRPRLPEGARRRLRRWWWVALVVLGLPVLWAIGKIVGVLGQFLDGSQTFWQGDVNTFAPHAAAYGIDRDWLWLPVLVAVVAVGAVWRAVGRRHALAWAGVAVALLAVDQLLRDRPTAAYADYKHVTFTALLLLPLALGGALAALRTRRPAWMALGAVVLVAWAVPAVGAAREQLSRSEVNATGDLQQIGTWSDRLPRGASILVDLPASGFQLWATLFLAANHPLAATDPVSSDTTYSVPPRGQRADFVLGLRRDLASDRPLPAPRWAAGRPVVANRRYAIWRMRLPGREAARIPQRASRTLVLPHPLSAWGTRRQAMGQLTVTPSLVPGGMF</sequence>
<dbReference type="Proteomes" id="UP001277761">
    <property type="component" value="Unassembled WGS sequence"/>
</dbReference>
<feature type="transmembrane region" description="Helical" evidence="1">
    <location>
        <begin position="260"/>
        <end position="281"/>
    </location>
</feature>
<accession>A0ABU4VKV1</accession>
<protein>
    <recommendedName>
        <fullName evidence="4">Glycosyltransferase RgtA/B/C/D-like domain-containing protein</fullName>
    </recommendedName>
</protein>
<proteinExistence type="predicted"/>